<dbReference type="Gene3D" id="3.40.50.720">
    <property type="entry name" value="NAD(P)-binding Rossmann-like Domain"/>
    <property type="match status" value="1"/>
</dbReference>
<protein>
    <submittedName>
        <fullName evidence="2">NADPH:quinone reductase</fullName>
    </submittedName>
</protein>
<dbReference type="PANTHER" id="PTHR43677">
    <property type="entry name" value="SHORT-CHAIN DEHYDROGENASE/REDUCTASE"/>
    <property type="match status" value="1"/>
</dbReference>
<dbReference type="PANTHER" id="PTHR43677:SF4">
    <property type="entry name" value="QUINONE OXIDOREDUCTASE-LIKE PROTEIN 2"/>
    <property type="match status" value="1"/>
</dbReference>
<evidence type="ECO:0000259" key="1">
    <source>
        <dbReference type="SMART" id="SM00829"/>
    </source>
</evidence>
<organism evidence="2 3">
    <name type="scientific">Mesorhizobium australicum</name>
    <dbReference type="NCBI Taxonomy" id="536018"/>
    <lineage>
        <taxon>Bacteria</taxon>
        <taxon>Pseudomonadati</taxon>
        <taxon>Pseudomonadota</taxon>
        <taxon>Alphaproteobacteria</taxon>
        <taxon>Hyphomicrobiales</taxon>
        <taxon>Phyllobacteriaceae</taxon>
        <taxon>Mesorhizobium</taxon>
    </lineage>
</organism>
<dbReference type="CDD" id="cd08268">
    <property type="entry name" value="MDR2"/>
    <property type="match status" value="1"/>
</dbReference>
<dbReference type="SUPFAM" id="SSF50129">
    <property type="entry name" value="GroES-like"/>
    <property type="match status" value="1"/>
</dbReference>
<dbReference type="OrthoDB" id="9805883at2"/>
<feature type="domain" description="Enoyl reductase (ER)" evidence="1">
    <location>
        <begin position="11"/>
        <end position="328"/>
    </location>
</feature>
<sequence>MPRAWHIHDYSGYQGLRLGEEPFEKPGAGEVRLRVEAFALNWGDMDLMKDNYSFSFPRFPARVGIEAAGIIDAIGPGVEGFSIGERVSTLPYFYDNRGASTESMVIDARYVAKAPPNLSAVECASIWMQYLTAYYPLAEVTPVGPGSHVLVTAATSTAGAASLEIGRLLGATMIGTTRFAENEEYLRSMGADHVIVTGKEDLAARIRDITGGKGVTMAFDPVGGGLIDQYAPALAKNARIYFYGTLDTVWPPLPFVDMFQKNAVFHPYSLFNYVEDPLMCERGKAFVYDMLAAGRLKPSIDRVYPMEKYIEAFDYLSQPRTAHGKVVIETGL</sequence>
<dbReference type="InterPro" id="IPR011032">
    <property type="entry name" value="GroES-like_sf"/>
</dbReference>
<keyword evidence="3" id="KW-1185">Reference proteome</keyword>
<dbReference type="AlphaFoldDB" id="A0A1X7PVW3"/>
<dbReference type="InterPro" id="IPR020843">
    <property type="entry name" value="ER"/>
</dbReference>
<accession>A0A1X7PVW3</accession>
<dbReference type="Pfam" id="PF13602">
    <property type="entry name" value="ADH_zinc_N_2"/>
    <property type="match status" value="1"/>
</dbReference>
<dbReference type="GO" id="GO:0016491">
    <property type="term" value="F:oxidoreductase activity"/>
    <property type="evidence" value="ECO:0007669"/>
    <property type="project" value="InterPro"/>
</dbReference>
<proteinExistence type="predicted"/>
<dbReference type="InterPro" id="IPR051397">
    <property type="entry name" value="Zn-ADH-like_protein"/>
</dbReference>
<dbReference type="RefSeq" id="WP_085467063.1">
    <property type="nucleotide sequence ID" value="NZ_FXBL01000004.1"/>
</dbReference>
<dbReference type="InterPro" id="IPR036291">
    <property type="entry name" value="NAD(P)-bd_dom_sf"/>
</dbReference>
<reference evidence="2 3" key="1">
    <citation type="submission" date="2017-04" db="EMBL/GenBank/DDBJ databases">
        <authorList>
            <person name="Afonso C.L."/>
            <person name="Miller P.J."/>
            <person name="Scott M.A."/>
            <person name="Spackman E."/>
            <person name="Goraichik I."/>
            <person name="Dimitrov K.M."/>
            <person name="Suarez D.L."/>
            <person name="Swayne D.E."/>
        </authorList>
    </citation>
    <scope>NUCLEOTIDE SEQUENCE [LARGE SCALE GENOMIC DNA]</scope>
    <source>
        <strain evidence="2 3">B5P</strain>
    </source>
</reference>
<gene>
    <name evidence="2" type="ORF">SAMN02982922_5481</name>
</gene>
<dbReference type="Gene3D" id="3.90.180.10">
    <property type="entry name" value="Medium-chain alcohol dehydrogenases, catalytic domain"/>
    <property type="match status" value="1"/>
</dbReference>
<evidence type="ECO:0000313" key="2">
    <source>
        <dbReference type="EMBL" id="SMH56266.1"/>
    </source>
</evidence>
<dbReference type="SUPFAM" id="SSF51735">
    <property type="entry name" value="NAD(P)-binding Rossmann-fold domains"/>
    <property type="match status" value="1"/>
</dbReference>
<dbReference type="Pfam" id="PF08240">
    <property type="entry name" value="ADH_N"/>
    <property type="match status" value="1"/>
</dbReference>
<dbReference type="SMART" id="SM00829">
    <property type="entry name" value="PKS_ER"/>
    <property type="match status" value="1"/>
</dbReference>
<dbReference type="InterPro" id="IPR013154">
    <property type="entry name" value="ADH-like_N"/>
</dbReference>
<dbReference type="EMBL" id="FXBL01000004">
    <property type="protein sequence ID" value="SMH56266.1"/>
    <property type="molecule type" value="Genomic_DNA"/>
</dbReference>
<dbReference type="Proteomes" id="UP000193083">
    <property type="component" value="Unassembled WGS sequence"/>
</dbReference>
<evidence type="ECO:0000313" key="3">
    <source>
        <dbReference type="Proteomes" id="UP000193083"/>
    </source>
</evidence>
<name>A0A1X7PVW3_9HYPH</name>